<keyword evidence="5 8" id="KW-0812">Transmembrane</keyword>
<evidence type="ECO:0000256" key="5">
    <source>
        <dbReference type="ARBA" id="ARBA00022692"/>
    </source>
</evidence>
<evidence type="ECO:0000256" key="3">
    <source>
        <dbReference type="ARBA" id="ARBA00022448"/>
    </source>
</evidence>
<comment type="similarity">
    <text evidence="2">Belongs to the CPA3 antiporters (TC 2.A.63) subunit F family.</text>
</comment>
<feature type="transmembrane region" description="Helical" evidence="8">
    <location>
        <begin position="6"/>
        <end position="24"/>
    </location>
</feature>
<evidence type="ECO:0000256" key="8">
    <source>
        <dbReference type="SAM" id="Phobius"/>
    </source>
</evidence>
<organism evidence="9 10">
    <name type="scientific">PS1 clade bacterium</name>
    <dbReference type="NCBI Taxonomy" id="2175152"/>
    <lineage>
        <taxon>Bacteria</taxon>
        <taxon>Pseudomonadati</taxon>
        <taxon>Pseudomonadota</taxon>
        <taxon>Alphaproteobacteria</taxon>
        <taxon>PS1 clade</taxon>
    </lineage>
</organism>
<dbReference type="PANTHER" id="PTHR34702">
    <property type="entry name" value="NA(+)/H(+) ANTIPORTER SUBUNIT F1"/>
    <property type="match status" value="1"/>
</dbReference>
<evidence type="ECO:0000256" key="4">
    <source>
        <dbReference type="ARBA" id="ARBA00022475"/>
    </source>
</evidence>
<dbReference type="Pfam" id="PF04066">
    <property type="entry name" value="MrpF_PhaF"/>
    <property type="match status" value="1"/>
</dbReference>
<keyword evidence="6 8" id="KW-1133">Transmembrane helix</keyword>
<evidence type="ECO:0000256" key="7">
    <source>
        <dbReference type="ARBA" id="ARBA00023136"/>
    </source>
</evidence>
<dbReference type="PANTHER" id="PTHR34702:SF1">
    <property type="entry name" value="NA(+)_H(+) ANTIPORTER SUBUNIT F"/>
    <property type="match status" value="1"/>
</dbReference>
<dbReference type="InterPro" id="IPR007208">
    <property type="entry name" value="MrpF/PhaF-like"/>
</dbReference>
<evidence type="ECO:0000256" key="1">
    <source>
        <dbReference type="ARBA" id="ARBA00004651"/>
    </source>
</evidence>
<evidence type="ECO:0000313" key="10">
    <source>
        <dbReference type="Proteomes" id="UP000253570"/>
    </source>
</evidence>
<feature type="transmembrane region" description="Helical" evidence="8">
    <location>
        <begin position="31"/>
        <end position="51"/>
    </location>
</feature>
<proteinExistence type="inferred from homology"/>
<evidence type="ECO:0000256" key="2">
    <source>
        <dbReference type="ARBA" id="ARBA00009212"/>
    </source>
</evidence>
<feature type="transmembrane region" description="Helical" evidence="8">
    <location>
        <begin position="57"/>
        <end position="76"/>
    </location>
</feature>
<keyword evidence="7 8" id="KW-0472">Membrane</keyword>
<comment type="caution">
    <text evidence="9">The sequence shown here is derived from an EMBL/GenBank/DDBJ whole genome shotgun (WGS) entry which is preliminary data.</text>
</comment>
<reference evidence="9 10" key="1">
    <citation type="journal article" date="2018" name="Microbiome">
        <title>Fine metagenomic profile of the Mediterranean stratified and mixed water columns revealed by assembly and recruitment.</title>
        <authorList>
            <person name="Haro-Moreno J.M."/>
            <person name="Lopez-Perez M."/>
            <person name="De La Torre J.R."/>
            <person name="Picazo A."/>
            <person name="Camacho A."/>
            <person name="Rodriguez-Valera F."/>
        </authorList>
    </citation>
    <scope>NUCLEOTIDE SEQUENCE [LARGE SCALE GENOMIC DNA]</scope>
    <source>
        <strain evidence="9">MED-G57</strain>
    </source>
</reference>
<sequence>MIFNLIIFIISISLVLSLYRALVGPTLFDRLLAANIIGTSTVLFLVMYGFLSGRTDFLDIAITYILLNLIGTFAVLKYFRYGTLSHGEEE</sequence>
<protein>
    <submittedName>
        <fullName evidence="9">pH regulation protein F</fullName>
    </submittedName>
</protein>
<accession>A0A368DSK2</accession>
<comment type="subcellular location">
    <subcellularLocation>
        <location evidence="1">Cell membrane</location>
        <topology evidence="1">Multi-pass membrane protein</topology>
    </subcellularLocation>
</comment>
<keyword evidence="3" id="KW-0813">Transport</keyword>
<dbReference type="GO" id="GO:0015385">
    <property type="term" value="F:sodium:proton antiporter activity"/>
    <property type="evidence" value="ECO:0007669"/>
    <property type="project" value="TreeGrafter"/>
</dbReference>
<dbReference type="EMBL" id="QOQD01000003">
    <property type="protein sequence ID" value="RCL74191.1"/>
    <property type="molecule type" value="Genomic_DNA"/>
</dbReference>
<evidence type="ECO:0000256" key="6">
    <source>
        <dbReference type="ARBA" id="ARBA00022989"/>
    </source>
</evidence>
<keyword evidence="4" id="KW-1003">Cell membrane</keyword>
<dbReference type="AlphaFoldDB" id="A0A368DSK2"/>
<evidence type="ECO:0000313" key="9">
    <source>
        <dbReference type="EMBL" id="RCL74191.1"/>
    </source>
</evidence>
<dbReference type="Proteomes" id="UP000253570">
    <property type="component" value="Unassembled WGS sequence"/>
</dbReference>
<name>A0A368DSK2_9PROT</name>
<gene>
    <name evidence="9" type="ORF">DBW71_01975</name>
</gene>
<dbReference type="GO" id="GO:0005886">
    <property type="term" value="C:plasma membrane"/>
    <property type="evidence" value="ECO:0007669"/>
    <property type="project" value="UniProtKB-SubCell"/>
</dbReference>